<dbReference type="InterPro" id="IPR041700">
    <property type="entry name" value="OMP_b-brl_3"/>
</dbReference>
<protein>
    <submittedName>
        <fullName evidence="2">TonB-dependent receptor</fullName>
    </submittedName>
</protein>
<accession>A0A918N347</accession>
<gene>
    <name evidence="2" type="ORF">GCM10007384_10020</name>
</gene>
<proteinExistence type="predicted"/>
<feature type="domain" description="Outer membrane protein beta-barrel" evidence="1">
    <location>
        <begin position="365"/>
        <end position="748"/>
    </location>
</feature>
<sequence>MKRIVYPLFLFLSYICYGQIKYNISGTIFNSDNIIIEKGEVIVLDKDLNIIESSWVKNGKFYIEKLKPNEYTINVTSLGYSRESIKILLDQDKIVSIILHKNTELLDEVTIKTIKNPVTIRNGNLKISVKNSNLESSTSAIDLLSKLPGIQISSNKQSIYTIGKGNPLLYIDNQKIDLDQLKSLSVEDIKDIELIENPPAKYEADGRILILITRESSKMNGHTITLSEIASFKNRFNNYLGINSNYKKNKLELRANFNYNQLGFWESARSELKILDENIESKYDVNAIGPRPQFIIGGGLFYQLNKEDYISVYTNLRAQSDKFPIQTNTVLQQETEKDYILTKGENDEKRSFISSTINFNKKIDSATNLFFGFQHSNYIRHPKSTIFNNLNETGFKLSQNRNQRYEIDVFASKIDIEKEIHDTIKFEMGGAISKAYAVALSNFEFVNPSNIKTSKYNYQEFIYASYTQLSGKLNKIEYSAGIRSEMNIVKGGFKDAKLLVDRKQFNYFPKLQIKFPLDTAKSIYINYNKTISRPDYLNASSISTFINPFVEFSRNVNLKPTITEEISTKLQYKKYNFNLNYYIKDNPVFYDVSYNSIDNRVISSPQNFKKESGYQIQFTNTATYKFWNTTNSLTLEYNRIENPTTISKSSKPYLYYFSNNEFKIAPKTILGLSLWGLTKRNQSAFKRNALFMASISFSKTFLKKLQLAINFNDIFKSVKHQSNYTSNNIKVQDIFYADSREISFSLKYVFGETKKSSFKNMDIDNSSNRMQ</sequence>
<dbReference type="Pfam" id="PF14905">
    <property type="entry name" value="OMP_b-brl_3"/>
    <property type="match status" value="1"/>
</dbReference>
<evidence type="ECO:0000313" key="2">
    <source>
        <dbReference type="EMBL" id="GGX10293.1"/>
    </source>
</evidence>
<evidence type="ECO:0000313" key="3">
    <source>
        <dbReference type="Proteomes" id="UP000601108"/>
    </source>
</evidence>
<reference evidence="2 3" key="1">
    <citation type="journal article" date="2014" name="Int. J. Syst. Evol. Microbiol.">
        <title>Complete genome sequence of Corynebacterium casei LMG S-19264T (=DSM 44701T), isolated from a smear-ripened cheese.</title>
        <authorList>
            <consortium name="US DOE Joint Genome Institute (JGI-PGF)"/>
            <person name="Walter F."/>
            <person name="Albersmeier A."/>
            <person name="Kalinowski J."/>
            <person name="Ruckert C."/>
        </authorList>
    </citation>
    <scope>NUCLEOTIDE SEQUENCE [LARGE SCALE GENOMIC DNA]</scope>
    <source>
        <strain evidence="2 3">KCTC 12285</strain>
    </source>
</reference>
<evidence type="ECO:0000259" key="1">
    <source>
        <dbReference type="Pfam" id="PF14905"/>
    </source>
</evidence>
<dbReference type="EMBL" id="BMWS01000005">
    <property type="protein sequence ID" value="GGX10293.1"/>
    <property type="molecule type" value="Genomic_DNA"/>
</dbReference>
<dbReference type="AlphaFoldDB" id="A0A918N347"/>
<dbReference type="Proteomes" id="UP000601108">
    <property type="component" value="Unassembled WGS sequence"/>
</dbReference>
<keyword evidence="3" id="KW-1185">Reference proteome</keyword>
<dbReference type="RefSeq" id="WP_051316876.1">
    <property type="nucleotide sequence ID" value="NZ_BMWS01000005.1"/>
</dbReference>
<dbReference type="SUPFAM" id="SSF49464">
    <property type="entry name" value="Carboxypeptidase regulatory domain-like"/>
    <property type="match status" value="1"/>
</dbReference>
<comment type="caution">
    <text evidence="2">The sequence shown here is derived from an EMBL/GenBank/DDBJ whole genome shotgun (WGS) entry which is preliminary data.</text>
</comment>
<keyword evidence="2" id="KW-0675">Receptor</keyword>
<dbReference type="InterPro" id="IPR008969">
    <property type="entry name" value="CarboxyPept-like_regulatory"/>
</dbReference>
<dbReference type="SUPFAM" id="SSF56935">
    <property type="entry name" value="Porins"/>
    <property type="match status" value="1"/>
</dbReference>
<organism evidence="2 3">
    <name type="scientific">Aquimarina muelleri</name>
    <dbReference type="NCBI Taxonomy" id="279356"/>
    <lineage>
        <taxon>Bacteria</taxon>
        <taxon>Pseudomonadati</taxon>
        <taxon>Bacteroidota</taxon>
        <taxon>Flavobacteriia</taxon>
        <taxon>Flavobacteriales</taxon>
        <taxon>Flavobacteriaceae</taxon>
        <taxon>Aquimarina</taxon>
    </lineage>
</organism>
<name>A0A918N347_9FLAO</name>